<name>A0A846XMC0_9NOCA</name>
<evidence type="ECO:0000256" key="2">
    <source>
        <dbReference type="ARBA" id="ARBA00004389"/>
    </source>
</evidence>
<dbReference type="GO" id="GO:0000271">
    <property type="term" value="P:polysaccharide biosynthetic process"/>
    <property type="evidence" value="ECO:0007669"/>
    <property type="project" value="InterPro"/>
</dbReference>
<evidence type="ECO:0000256" key="8">
    <source>
        <dbReference type="ARBA" id="ARBA00022692"/>
    </source>
</evidence>
<keyword evidence="8 14" id="KW-0812">Transmembrane</keyword>
<feature type="transmembrane region" description="Helical" evidence="14">
    <location>
        <begin position="380"/>
        <end position="402"/>
    </location>
</feature>
<keyword evidence="6" id="KW-0328">Glycosyltransferase</keyword>
<evidence type="ECO:0000256" key="7">
    <source>
        <dbReference type="ARBA" id="ARBA00022679"/>
    </source>
</evidence>
<dbReference type="Proteomes" id="UP000565715">
    <property type="component" value="Unassembled WGS sequence"/>
</dbReference>
<evidence type="ECO:0000259" key="15">
    <source>
        <dbReference type="Pfam" id="PF00535"/>
    </source>
</evidence>
<dbReference type="PANTHER" id="PTHR10859:SF91">
    <property type="entry name" value="DOLICHYL-PHOSPHATE BETA-GLUCOSYLTRANSFERASE"/>
    <property type="match status" value="1"/>
</dbReference>
<dbReference type="Gene3D" id="3.90.550.10">
    <property type="entry name" value="Spore Coat Polysaccharide Biosynthesis Protein SpsA, Chain A"/>
    <property type="match status" value="1"/>
</dbReference>
<comment type="pathway">
    <text evidence="3">Protein modification; protein glycosylation.</text>
</comment>
<comment type="subcellular location">
    <subcellularLocation>
        <location evidence="2">Endoplasmic reticulum membrane</location>
        <topology evidence="2">Single-pass membrane protein</topology>
    </subcellularLocation>
    <subcellularLocation>
        <location evidence="1">Membrane</location>
        <topology evidence="1">Multi-pass membrane protein</topology>
    </subcellularLocation>
</comment>
<dbReference type="GO" id="GO:0006487">
    <property type="term" value="P:protein N-linked glycosylation"/>
    <property type="evidence" value="ECO:0007669"/>
    <property type="project" value="TreeGrafter"/>
</dbReference>
<keyword evidence="11 14" id="KW-1133">Transmembrane helix</keyword>
<keyword evidence="12 14" id="KW-0472">Membrane</keyword>
<comment type="similarity">
    <text evidence="4">Belongs to the glycosyltransferase 2 family.</text>
</comment>
<feature type="transmembrane region" description="Helical" evidence="14">
    <location>
        <begin position="283"/>
        <end position="304"/>
    </location>
</feature>
<evidence type="ECO:0000313" key="18">
    <source>
        <dbReference type="Proteomes" id="UP000565715"/>
    </source>
</evidence>
<dbReference type="GO" id="GO:0004581">
    <property type="term" value="F:dolichyl-phosphate beta-glucosyltransferase activity"/>
    <property type="evidence" value="ECO:0007669"/>
    <property type="project" value="UniProtKB-EC"/>
</dbReference>
<keyword evidence="18" id="KW-1185">Reference proteome</keyword>
<reference evidence="17 18" key="1">
    <citation type="submission" date="2020-04" db="EMBL/GenBank/DDBJ databases">
        <title>MicrobeNet Type strains.</title>
        <authorList>
            <person name="Nicholson A.C."/>
        </authorList>
    </citation>
    <scope>NUCLEOTIDE SEQUENCE [LARGE SCALE GENOMIC DNA]</scope>
    <source>
        <strain evidence="17 18">DSM 45078</strain>
    </source>
</reference>
<dbReference type="Pfam" id="PF00535">
    <property type="entry name" value="Glycos_transf_2"/>
    <property type="match status" value="1"/>
</dbReference>
<comment type="catalytic activity">
    <reaction evidence="13">
        <text>a di-trans,poly-cis-dolichyl phosphate + UDP-alpha-D-glucose = a di-trans,poly-cis-dolichyl beta-D-glucosyl phosphate + UDP</text>
        <dbReference type="Rhea" id="RHEA:15401"/>
        <dbReference type="Rhea" id="RHEA-COMP:19498"/>
        <dbReference type="Rhea" id="RHEA-COMP:19502"/>
        <dbReference type="ChEBI" id="CHEBI:57525"/>
        <dbReference type="ChEBI" id="CHEBI:57683"/>
        <dbReference type="ChEBI" id="CHEBI:58223"/>
        <dbReference type="ChEBI" id="CHEBI:58885"/>
        <dbReference type="EC" id="2.4.1.117"/>
    </reaction>
    <physiologicalReaction direction="left-to-right" evidence="13">
        <dbReference type="Rhea" id="RHEA:15402"/>
    </physiologicalReaction>
</comment>
<dbReference type="InterPro" id="IPR001173">
    <property type="entry name" value="Glyco_trans_2-like"/>
</dbReference>
<feature type="domain" description="Glycosyltransferase 2-like" evidence="15">
    <location>
        <begin position="25"/>
        <end position="191"/>
    </location>
</feature>
<dbReference type="RefSeq" id="WP_068044141.1">
    <property type="nucleotide sequence ID" value="NZ_JAAXOO010000009.1"/>
</dbReference>
<sequence>MTETVTVAGPADQVDHPSTPPVLDVVVPVYNEETDLGACLRRLHEYLGSGFPFPARITVADNASTDATLAVAELLAAELGDIRVVHLDTKGRGRALRTVWQESDAQVVAYMDVDLSTDLDALLPLVAPLVSGHSDLAIGTRLSAGSRVVRGPKREFISRCYNLLLKASLRARFSDAQCGFKAMRTEVARTLLPLVEDGEWFFDTELLVLAERAGLRIHEIPVDWIDDPDSRVDIVDTARKDLQGIWRMGRALTTGSLPLAELRRAVGREPLVSGVPLGMAGQLIRFALVGAGSTLAYVLLYLLIQPVTGAQAANFAALLATAVANTAVNRSFTFGVRGQRGMASHQFQGLLIFGFGLSVTSGSLFALHHWAPAAPVQLELFVLVVANLIATLMRFVGLRWVFRNTSGPAQLTVEVAR</sequence>
<dbReference type="CDD" id="cd04188">
    <property type="entry name" value="DPG_synthase"/>
    <property type="match status" value="1"/>
</dbReference>
<feature type="transmembrane region" description="Helical" evidence="14">
    <location>
        <begin position="349"/>
        <end position="368"/>
    </location>
</feature>
<dbReference type="SUPFAM" id="SSF53448">
    <property type="entry name" value="Nucleotide-diphospho-sugar transferases"/>
    <property type="match status" value="1"/>
</dbReference>
<proteinExistence type="inferred from homology"/>
<dbReference type="EMBL" id="JAAXOO010000009">
    <property type="protein sequence ID" value="NKY37481.1"/>
    <property type="molecule type" value="Genomic_DNA"/>
</dbReference>
<evidence type="ECO:0000259" key="16">
    <source>
        <dbReference type="Pfam" id="PF04138"/>
    </source>
</evidence>
<dbReference type="FunFam" id="3.90.550.10:FF:000131">
    <property type="entry name" value="Glycosyl transferase"/>
    <property type="match status" value="1"/>
</dbReference>
<keyword evidence="10" id="KW-0735">Signal-anchor</keyword>
<comment type="caution">
    <text evidence="17">The sequence shown here is derived from an EMBL/GenBank/DDBJ whole genome shotgun (WGS) entry which is preliminary data.</text>
</comment>
<evidence type="ECO:0000256" key="5">
    <source>
        <dbReference type="ARBA" id="ARBA00012583"/>
    </source>
</evidence>
<dbReference type="EC" id="2.4.1.117" evidence="5"/>
<dbReference type="InterPro" id="IPR035518">
    <property type="entry name" value="DPG_synthase"/>
</dbReference>
<dbReference type="Pfam" id="PF04138">
    <property type="entry name" value="GtrA_DPMS_TM"/>
    <property type="match status" value="1"/>
</dbReference>
<evidence type="ECO:0000256" key="4">
    <source>
        <dbReference type="ARBA" id="ARBA00006739"/>
    </source>
</evidence>
<organism evidence="17 18">
    <name type="scientific">Nocardia speluncae</name>
    <dbReference type="NCBI Taxonomy" id="419477"/>
    <lineage>
        <taxon>Bacteria</taxon>
        <taxon>Bacillati</taxon>
        <taxon>Actinomycetota</taxon>
        <taxon>Actinomycetes</taxon>
        <taxon>Mycobacteriales</taxon>
        <taxon>Nocardiaceae</taxon>
        <taxon>Nocardia</taxon>
    </lineage>
</organism>
<dbReference type="InterPro" id="IPR007267">
    <property type="entry name" value="GtrA_DPMS_TM"/>
</dbReference>
<evidence type="ECO:0000313" key="17">
    <source>
        <dbReference type="EMBL" id="NKY37481.1"/>
    </source>
</evidence>
<dbReference type="GO" id="GO:0016020">
    <property type="term" value="C:membrane"/>
    <property type="evidence" value="ECO:0007669"/>
    <property type="project" value="UniProtKB-SubCell"/>
</dbReference>
<evidence type="ECO:0000256" key="13">
    <source>
        <dbReference type="ARBA" id="ARBA00045097"/>
    </source>
</evidence>
<keyword evidence="9" id="KW-0256">Endoplasmic reticulum</keyword>
<evidence type="ECO:0000256" key="14">
    <source>
        <dbReference type="SAM" id="Phobius"/>
    </source>
</evidence>
<feature type="domain" description="GtrA/DPMS transmembrane" evidence="16">
    <location>
        <begin position="285"/>
        <end position="401"/>
    </location>
</feature>
<keyword evidence="7 17" id="KW-0808">Transferase</keyword>
<evidence type="ECO:0000256" key="6">
    <source>
        <dbReference type="ARBA" id="ARBA00022676"/>
    </source>
</evidence>
<evidence type="ECO:0000256" key="12">
    <source>
        <dbReference type="ARBA" id="ARBA00023136"/>
    </source>
</evidence>
<evidence type="ECO:0000256" key="11">
    <source>
        <dbReference type="ARBA" id="ARBA00022989"/>
    </source>
</evidence>
<evidence type="ECO:0000256" key="1">
    <source>
        <dbReference type="ARBA" id="ARBA00004141"/>
    </source>
</evidence>
<evidence type="ECO:0000256" key="3">
    <source>
        <dbReference type="ARBA" id="ARBA00004922"/>
    </source>
</evidence>
<dbReference type="AlphaFoldDB" id="A0A846XMC0"/>
<accession>A0A846XMC0</accession>
<evidence type="ECO:0000256" key="9">
    <source>
        <dbReference type="ARBA" id="ARBA00022824"/>
    </source>
</evidence>
<dbReference type="PANTHER" id="PTHR10859">
    <property type="entry name" value="GLYCOSYL TRANSFERASE"/>
    <property type="match status" value="1"/>
</dbReference>
<evidence type="ECO:0000256" key="10">
    <source>
        <dbReference type="ARBA" id="ARBA00022968"/>
    </source>
</evidence>
<gene>
    <name evidence="17" type="ORF">HGA13_31100</name>
</gene>
<protein>
    <recommendedName>
        <fullName evidence="5">dolichyl-phosphate beta-glucosyltransferase</fullName>
        <ecNumber evidence="5">2.4.1.117</ecNumber>
    </recommendedName>
</protein>
<dbReference type="InterPro" id="IPR029044">
    <property type="entry name" value="Nucleotide-diphossugar_trans"/>
</dbReference>